<evidence type="ECO:0000313" key="3">
    <source>
        <dbReference type="Proteomes" id="UP000515204"/>
    </source>
</evidence>
<dbReference type="InterPro" id="IPR036388">
    <property type="entry name" value="WH-like_DNA-bd_sf"/>
</dbReference>
<dbReference type="KEGG" id="dqu:106741901"/>
<feature type="region of interest" description="Disordered" evidence="1">
    <location>
        <begin position="67"/>
        <end position="87"/>
    </location>
</feature>
<evidence type="ECO:0000256" key="2">
    <source>
        <dbReference type="SAM" id="Phobius"/>
    </source>
</evidence>
<keyword evidence="3" id="KW-1185">Reference proteome</keyword>
<dbReference type="AlphaFoldDB" id="A0A6P3WUH0"/>
<dbReference type="Proteomes" id="UP000515204">
    <property type="component" value="Unplaced"/>
</dbReference>
<sequence>MQVTIMQFLIYLCYIDILLSYYHIFLSERSLTHAGVFLDNVLRAWLRVCPQLGKLIMPATYFEIPQRGKGPQGRRIRDSSHFRQATPSERTCGKLMQRFKEGDIEVQDKKRSGQPKKFDDEELQELLDENPAQTLKELSAQLGKTNYARGAW</sequence>
<gene>
    <name evidence="4" type="primary">LOC106741901</name>
</gene>
<keyword evidence="2" id="KW-0472">Membrane</keyword>
<feature type="transmembrane region" description="Helical" evidence="2">
    <location>
        <begin position="6"/>
        <end position="24"/>
    </location>
</feature>
<dbReference type="RefSeq" id="XP_014469803.1">
    <property type="nucleotide sequence ID" value="XM_014614317.1"/>
</dbReference>
<organism evidence="3 4">
    <name type="scientific">Dinoponera quadriceps</name>
    <name type="common">South American ant</name>
    <dbReference type="NCBI Taxonomy" id="609295"/>
    <lineage>
        <taxon>Eukaryota</taxon>
        <taxon>Metazoa</taxon>
        <taxon>Ecdysozoa</taxon>
        <taxon>Arthropoda</taxon>
        <taxon>Hexapoda</taxon>
        <taxon>Insecta</taxon>
        <taxon>Pterygota</taxon>
        <taxon>Neoptera</taxon>
        <taxon>Endopterygota</taxon>
        <taxon>Hymenoptera</taxon>
        <taxon>Apocrita</taxon>
        <taxon>Aculeata</taxon>
        <taxon>Formicoidea</taxon>
        <taxon>Formicidae</taxon>
        <taxon>Ponerinae</taxon>
        <taxon>Ponerini</taxon>
        <taxon>Dinoponera</taxon>
    </lineage>
</organism>
<reference evidence="4" key="1">
    <citation type="submission" date="2025-08" db="UniProtKB">
        <authorList>
            <consortium name="RefSeq"/>
        </authorList>
    </citation>
    <scope>IDENTIFICATION</scope>
</reference>
<proteinExistence type="predicted"/>
<accession>A0A6P3WUH0</accession>
<evidence type="ECO:0000313" key="4">
    <source>
        <dbReference type="RefSeq" id="XP_014469803.1"/>
    </source>
</evidence>
<dbReference type="Gene3D" id="1.10.10.10">
    <property type="entry name" value="Winged helix-like DNA-binding domain superfamily/Winged helix DNA-binding domain"/>
    <property type="match status" value="1"/>
</dbReference>
<keyword evidence="2" id="KW-1133">Transmembrane helix</keyword>
<dbReference type="OrthoDB" id="8056713at2759"/>
<evidence type="ECO:0000256" key="1">
    <source>
        <dbReference type="SAM" id="MobiDB-lite"/>
    </source>
</evidence>
<name>A0A6P3WUH0_DINQU</name>
<dbReference type="GeneID" id="106741901"/>
<protein>
    <submittedName>
        <fullName evidence="4">Uncharacterized protein LOC106741901 isoform X1</fullName>
    </submittedName>
</protein>
<keyword evidence="2" id="KW-0812">Transmembrane</keyword>